<dbReference type="GO" id="GO:0003723">
    <property type="term" value="F:RNA binding"/>
    <property type="evidence" value="ECO:0007669"/>
    <property type="project" value="UniProtKB-UniRule"/>
</dbReference>
<dbReference type="InterPro" id="IPR000504">
    <property type="entry name" value="RRM_dom"/>
</dbReference>
<keyword evidence="2" id="KW-0677">Repeat</keyword>
<evidence type="ECO:0000256" key="4">
    <source>
        <dbReference type="PROSITE-ProRule" id="PRU00176"/>
    </source>
</evidence>
<evidence type="ECO:0000259" key="6">
    <source>
        <dbReference type="PROSITE" id="PS50102"/>
    </source>
</evidence>
<feature type="domain" description="RRM" evidence="6">
    <location>
        <begin position="94"/>
        <end position="177"/>
    </location>
</feature>
<dbReference type="AlphaFoldDB" id="A0A8S9LQZ6"/>
<dbReference type="InterPro" id="IPR035979">
    <property type="entry name" value="RBD_domain_sf"/>
</dbReference>
<evidence type="ECO:0000313" key="7">
    <source>
        <dbReference type="EMBL" id="KAF2610024.1"/>
    </source>
</evidence>
<dbReference type="Gene3D" id="3.30.70.330">
    <property type="match status" value="1"/>
</dbReference>
<organism evidence="7">
    <name type="scientific">Brassica cretica</name>
    <name type="common">Mustard</name>
    <dbReference type="NCBI Taxonomy" id="69181"/>
    <lineage>
        <taxon>Eukaryota</taxon>
        <taxon>Viridiplantae</taxon>
        <taxon>Streptophyta</taxon>
        <taxon>Embryophyta</taxon>
        <taxon>Tracheophyta</taxon>
        <taxon>Spermatophyta</taxon>
        <taxon>Magnoliopsida</taxon>
        <taxon>eudicotyledons</taxon>
        <taxon>Gunneridae</taxon>
        <taxon>Pentapetalae</taxon>
        <taxon>rosids</taxon>
        <taxon>malvids</taxon>
        <taxon>Brassicales</taxon>
        <taxon>Brassicaceae</taxon>
        <taxon>Brassiceae</taxon>
        <taxon>Brassica</taxon>
    </lineage>
</organism>
<dbReference type="InterPro" id="IPR029123">
    <property type="entry name" value="RBM39_linker"/>
</dbReference>
<dbReference type="PANTHER" id="PTHR48036">
    <property type="entry name" value="SPLICING FACTOR (PAD-1), PUTATIVE (AFU_ORTHOLOGUE AFUA_1G15810)-RELATED"/>
    <property type="match status" value="1"/>
</dbReference>
<dbReference type="CDD" id="cd12285">
    <property type="entry name" value="RRM3_RBM39_like"/>
    <property type="match status" value="1"/>
</dbReference>
<name>A0A8S9LQZ6_BRACR</name>
<dbReference type="SMART" id="SM00360">
    <property type="entry name" value="RRM"/>
    <property type="match status" value="1"/>
</dbReference>
<evidence type="ECO:0000256" key="5">
    <source>
        <dbReference type="SAM" id="MobiDB-lite"/>
    </source>
</evidence>
<dbReference type="GO" id="GO:0005634">
    <property type="term" value="C:nucleus"/>
    <property type="evidence" value="ECO:0007669"/>
    <property type="project" value="InterPro"/>
</dbReference>
<feature type="region of interest" description="Disordered" evidence="5">
    <location>
        <begin position="1"/>
        <end position="31"/>
    </location>
</feature>
<keyword evidence="3 4" id="KW-0694">RNA-binding</keyword>
<evidence type="ECO:0000256" key="2">
    <source>
        <dbReference type="ARBA" id="ARBA00022737"/>
    </source>
</evidence>
<dbReference type="GO" id="GO:0006397">
    <property type="term" value="P:mRNA processing"/>
    <property type="evidence" value="ECO:0007669"/>
    <property type="project" value="InterPro"/>
</dbReference>
<dbReference type="Pfam" id="PF15519">
    <property type="entry name" value="RBM39linker"/>
    <property type="match status" value="1"/>
</dbReference>
<comment type="caution">
    <text evidence="7">The sequence shown here is derived from an EMBL/GenBank/DDBJ whole genome shotgun (WGS) entry which is preliminary data.</text>
</comment>
<dbReference type="InterPro" id="IPR006509">
    <property type="entry name" value="RBM39_SF"/>
</dbReference>
<protein>
    <recommendedName>
        <fullName evidence="6">RRM domain-containing protein</fullName>
    </recommendedName>
</protein>
<sequence>MVSAVTDQTEVPDAGQMQDTSDLDDDDGQGLSLNAQSRVSLMQKLDCSGTASSLTAVPTPLVAPLVQGGFPAVGGIFAGVNIPAVVDPVGVPSECLLLKNMFDPSTETEPEFDEDIKEDVKDKFSQFGELNRIFVDENSIGFVYLRFENAQAAMGAQRALHGRWFAGKMITATYMTKESYEAKFPESK</sequence>
<evidence type="ECO:0000256" key="1">
    <source>
        <dbReference type="ARBA" id="ARBA00022553"/>
    </source>
</evidence>
<proteinExistence type="predicted"/>
<dbReference type="SUPFAM" id="SSF54928">
    <property type="entry name" value="RNA-binding domain, RBD"/>
    <property type="match status" value="1"/>
</dbReference>
<dbReference type="InterPro" id="IPR012677">
    <property type="entry name" value="Nucleotide-bd_a/b_plait_sf"/>
</dbReference>
<dbReference type="PROSITE" id="PS50102">
    <property type="entry name" value="RRM"/>
    <property type="match status" value="1"/>
</dbReference>
<dbReference type="EMBL" id="QGKY02000089">
    <property type="protein sequence ID" value="KAF2610024.1"/>
    <property type="molecule type" value="Genomic_DNA"/>
</dbReference>
<dbReference type="Pfam" id="PF00076">
    <property type="entry name" value="RRM_1"/>
    <property type="match status" value="1"/>
</dbReference>
<gene>
    <name evidence="7" type="ORF">F2Q70_00010602</name>
</gene>
<reference evidence="7" key="1">
    <citation type="submission" date="2019-12" db="EMBL/GenBank/DDBJ databases">
        <title>Genome sequencing and annotation of Brassica cretica.</title>
        <authorList>
            <person name="Studholme D.J."/>
            <person name="Sarris P.F."/>
        </authorList>
    </citation>
    <scope>NUCLEOTIDE SEQUENCE</scope>
    <source>
        <strain evidence="7">PFS-102/07</strain>
        <tissue evidence="7">Leaf</tissue>
    </source>
</reference>
<accession>A0A8S9LQZ6</accession>
<keyword evidence="1" id="KW-0597">Phosphoprotein</keyword>
<evidence type="ECO:0000256" key="3">
    <source>
        <dbReference type="ARBA" id="ARBA00022884"/>
    </source>
</evidence>